<feature type="compositionally biased region" description="Basic and acidic residues" evidence="1">
    <location>
        <begin position="606"/>
        <end position="657"/>
    </location>
</feature>
<feature type="region of interest" description="Disordered" evidence="1">
    <location>
        <begin position="350"/>
        <end position="687"/>
    </location>
</feature>
<gene>
    <name evidence="3" type="ORF">N7G274_000880</name>
</gene>
<proteinExistence type="predicted"/>
<feature type="compositionally biased region" description="Polar residues" evidence="1">
    <location>
        <begin position="124"/>
        <end position="133"/>
    </location>
</feature>
<feature type="compositionally biased region" description="Basic residues" evidence="1">
    <location>
        <begin position="547"/>
        <end position="561"/>
    </location>
</feature>
<dbReference type="PANTHER" id="PTHR39611:SF1">
    <property type="entry name" value="HYDROXYPROLINE-RICH GLYCOPROTEIN DZ-HRGP"/>
    <property type="match status" value="1"/>
</dbReference>
<feature type="compositionally biased region" description="Basic and acidic residues" evidence="1">
    <location>
        <begin position="352"/>
        <end position="402"/>
    </location>
</feature>
<feature type="region of interest" description="Disordered" evidence="1">
    <location>
        <begin position="1"/>
        <end position="57"/>
    </location>
</feature>
<evidence type="ECO:0000256" key="1">
    <source>
        <dbReference type="SAM" id="MobiDB-lite"/>
    </source>
</evidence>
<dbReference type="InterPro" id="IPR055936">
    <property type="entry name" value="DUF7514"/>
</dbReference>
<feature type="compositionally biased region" description="Polar residues" evidence="1">
    <location>
        <begin position="150"/>
        <end position="161"/>
    </location>
</feature>
<name>A0ABR4AQ28_9LECA</name>
<evidence type="ECO:0000259" key="2">
    <source>
        <dbReference type="Pfam" id="PF24355"/>
    </source>
</evidence>
<dbReference type="EMBL" id="JBEFKJ010000003">
    <property type="protein sequence ID" value="KAL2046862.1"/>
    <property type="molecule type" value="Genomic_DNA"/>
</dbReference>
<feature type="compositionally biased region" description="Low complexity" evidence="1">
    <location>
        <begin position="434"/>
        <end position="447"/>
    </location>
</feature>
<feature type="compositionally biased region" description="Basic and acidic residues" evidence="1">
    <location>
        <begin position="38"/>
        <end position="49"/>
    </location>
</feature>
<keyword evidence="4" id="KW-1185">Reference proteome</keyword>
<protein>
    <recommendedName>
        <fullName evidence="2">DUF7514 domain-containing protein</fullName>
    </recommendedName>
</protein>
<organism evidence="3 4">
    <name type="scientific">Stereocaulon virgatum</name>
    <dbReference type="NCBI Taxonomy" id="373712"/>
    <lineage>
        <taxon>Eukaryota</taxon>
        <taxon>Fungi</taxon>
        <taxon>Dikarya</taxon>
        <taxon>Ascomycota</taxon>
        <taxon>Pezizomycotina</taxon>
        <taxon>Lecanoromycetes</taxon>
        <taxon>OSLEUM clade</taxon>
        <taxon>Lecanoromycetidae</taxon>
        <taxon>Lecanorales</taxon>
        <taxon>Lecanorineae</taxon>
        <taxon>Stereocaulaceae</taxon>
        <taxon>Stereocaulon</taxon>
    </lineage>
</organism>
<feature type="region of interest" description="Disordered" evidence="1">
    <location>
        <begin position="92"/>
        <end position="214"/>
    </location>
</feature>
<feature type="compositionally biased region" description="Basic and acidic residues" evidence="1">
    <location>
        <begin position="496"/>
        <end position="511"/>
    </location>
</feature>
<sequence>MAYEQPTHYTDPGTQVTRDNGYFEAQTSKQRPKSQSYARDDPTMAERSHVAPPQKVDEAVTSAFDRAGKETHNYVPPELIAQITQNVIKQLQSGGLDASTPIPSQNRFSPPPPIQQPVPLSPSTASGTSTSMPNRPVYTPPSPQKHQDNPNHSSPELTTRFTVPEGPASPTLPKTAQFSPPRTSSSPQCQMSEPVEKPTRPKGPSRLSTSKEETTLERIWGQLFDEEGHPTARLGQFLRGLAVHIIEDYEPHHSIVITPTKMQKYYEEVKLANERYPWSTVFDDERSSISRMYRDLSCQHHLVQERYDERPDIPGLTPVGFERWVTLLIKAHPEEEFERLQKAVLEMPISNPDDKKERFPKEISRRLFPGHADEATRDRIEDSISEHAAVDLPRRSSRDEPRTNQGSPPQRSTPTMDQASGSQNQRASVSFNLPPTTTTSDTTYNPPNLERERKPYSNIPSECAVDDTNPPMPPPSTNPIERERKPYSAMPGVGKQYEDENRAKDFSKPRSESNAPKPSRSDSTARARPVIVGQSRPVEIPKAEVHNHHRAPSNTGRRHRSPSFSRGSTQDFRRSEGDIRGYTPSAYVPPSSGPVGGAPEAIYDESDTRRHFEKNARERAERVRRQTEEEARMYGESPRRYDRGGFEDRPPQRRNDYQNDEDYYRAGGRGGGNGYDYAQPYGGPVYR</sequence>
<feature type="domain" description="DUF7514" evidence="2">
    <location>
        <begin position="221"/>
        <end position="383"/>
    </location>
</feature>
<feature type="compositionally biased region" description="Polar residues" evidence="1">
    <location>
        <begin position="25"/>
        <end position="37"/>
    </location>
</feature>
<evidence type="ECO:0000313" key="3">
    <source>
        <dbReference type="EMBL" id="KAL2046862.1"/>
    </source>
</evidence>
<comment type="caution">
    <text evidence="3">The sequence shown here is derived from an EMBL/GenBank/DDBJ whole genome shotgun (WGS) entry which is preliminary data.</text>
</comment>
<dbReference type="Pfam" id="PF24355">
    <property type="entry name" value="DUF7514"/>
    <property type="match status" value="1"/>
</dbReference>
<accession>A0ABR4AQ28</accession>
<evidence type="ECO:0000313" key="4">
    <source>
        <dbReference type="Proteomes" id="UP001590950"/>
    </source>
</evidence>
<feature type="compositionally biased region" description="Polar residues" evidence="1">
    <location>
        <begin position="172"/>
        <end position="191"/>
    </location>
</feature>
<reference evidence="3 4" key="1">
    <citation type="submission" date="2024-09" db="EMBL/GenBank/DDBJ databases">
        <title>Rethinking Asexuality: The Enigmatic Case of Functional Sexual Genes in Lepraria (Stereocaulaceae).</title>
        <authorList>
            <person name="Doellman M."/>
            <person name="Sun Y."/>
            <person name="Barcenas-Pena A."/>
            <person name="Lumbsch H.T."/>
            <person name="Grewe F."/>
        </authorList>
    </citation>
    <scope>NUCLEOTIDE SEQUENCE [LARGE SCALE GENOMIC DNA]</scope>
    <source>
        <strain evidence="3 4">Mercado 3170</strain>
    </source>
</reference>
<dbReference type="Proteomes" id="UP001590950">
    <property type="component" value="Unassembled WGS sequence"/>
</dbReference>
<feature type="compositionally biased region" description="Polar residues" evidence="1">
    <location>
        <begin position="403"/>
        <end position="433"/>
    </location>
</feature>
<feature type="compositionally biased region" description="Pro residues" evidence="1">
    <location>
        <begin position="109"/>
        <end position="120"/>
    </location>
</feature>
<dbReference type="PANTHER" id="PTHR39611">
    <property type="entry name" value="HYDROXYPROLINE-RICH GLYCOPROTEIN DZ-HRGP-RELATED"/>
    <property type="match status" value="1"/>
</dbReference>